<dbReference type="InterPro" id="IPR032861">
    <property type="entry name" value="TAXi_N"/>
</dbReference>
<proteinExistence type="inferred from homology"/>
<dbReference type="PROSITE" id="PS00141">
    <property type="entry name" value="ASP_PROTEASE"/>
    <property type="match status" value="1"/>
</dbReference>
<dbReference type="AlphaFoldDB" id="A0A921UFJ2"/>
<accession>A0A921UFJ2</accession>
<feature type="active site" evidence="5">
    <location>
        <position position="264"/>
    </location>
</feature>
<evidence type="ECO:0000313" key="8">
    <source>
        <dbReference type="EMBL" id="KAG0529075.1"/>
    </source>
</evidence>
<feature type="domain" description="Peptidase A1" evidence="7">
    <location>
        <begin position="40"/>
        <end position="390"/>
    </location>
</feature>
<dbReference type="GO" id="GO:0006508">
    <property type="term" value="P:proteolysis"/>
    <property type="evidence" value="ECO:0007669"/>
    <property type="project" value="UniProtKB-KW"/>
</dbReference>
<keyword evidence="6" id="KW-0732">Signal</keyword>
<dbReference type="InterPro" id="IPR021109">
    <property type="entry name" value="Peptidase_aspartic_dom_sf"/>
</dbReference>
<reference evidence="8" key="2">
    <citation type="submission" date="2020-10" db="EMBL/GenBank/DDBJ databases">
        <authorList>
            <person name="Cooper E.A."/>
            <person name="Brenton Z.W."/>
            <person name="Flinn B.S."/>
            <person name="Jenkins J."/>
            <person name="Shu S."/>
            <person name="Flowers D."/>
            <person name="Luo F."/>
            <person name="Wang Y."/>
            <person name="Xia P."/>
            <person name="Barry K."/>
            <person name="Daum C."/>
            <person name="Lipzen A."/>
            <person name="Yoshinaga Y."/>
            <person name="Schmutz J."/>
            <person name="Saski C."/>
            <person name="Vermerris W."/>
            <person name="Kresovich S."/>
        </authorList>
    </citation>
    <scope>NUCLEOTIDE SEQUENCE</scope>
</reference>
<reference evidence="8" key="1">
    <citation type="journal article" date="2019" name="BMC Genomics">
        <title>A new reference genome for Sorghum bicolor reveals high levels of sequence similarity between sweet and grain genotypes: implications for the genetics of sugar metabolism.</title>
        <authorList>
            <person name="Cooper E.A."/>
            <person name="Brenton Z.W."/>
            <person name="Flinn B.S."/>
            <person name="Jenkins J."/>
            <person name="Shu S."/>
            <person name="Flowers D."/>
            <person name="Luo F."/>
            <person name="Wang Y."/>
            <person name="Xia P."/>
            <person name="Barry K."/>
            <person name="Daum C."/>
            <person name="Lipzen A."/>
            <person name="Yoshinaga Y."/>
            <person name="Schmutz J."/>
            <person name="Saski C."/>
            <person name="Vermerris W."/>
            <person name="Kresovich S."/>
        </authorList>
    </citation>
    <scope>NUCLEOTIDE SEQUENCE</scope>
</reference>
<keyword evidence="4" id="KW-0378">Hydrolase</keyword>
<organism evidence="8 9">
    <name type="scientific">Sorghum bicolor</name>
    <name type="common">Sorghum</name>
    <name type="synonym">Sorghum vulgare</name>
    <dbReference type="NCBI Taxonomy" id="4558"/>
    <lineage>
        <taxon>Eukaryota</taxon>
        <taxon>Viridiplantae</taxon>
        <taxon>Streptophyta</taxon>
        <taxon>Embryophyta</taxon>
        <taxon>Tracheophyta</taxon>
        <taxon>Spermatophyta</taxon>
        <taxon>Magnoliopsida</taxon>
        <taxon>Liliopsida</taxon>
        <taxon>Poales</taxon>
        <taxon>Poaceae</taxon>
        <taxon>PACMAD clade</taxon>
        <taxon>Panicoideae</taxon>
        <taxon>Andropogonodae</taxon>
        <taxon>Andropogoneae</taxon>
        <taxon>Sorghinae</taxon>
        <taxon>Sorghum</taxon>
    </lineage>
</organism>
<dbReference type="EMBL" id="CM027684">
    <property type="protein sequence ID" value="KAG0529075.1"/>
    <property type="molecule type" value="Genomic_DNA"/>
</dbReference>
<dbReference type="PANTHER" id="PTHR13683">
    <property type="entry name" value="ASPARTYL PROTEASES"/>
    <property type="match status" value="1"/>
</dbReference>
<protein>
    <recommendedName>
        <fullName evidence="7">Peptidase A1 domain-containing protein</fullName>
    </recommendedName>
</protein>
<dbReference type="SUPFAM" id="SSF50630">
    <property type="entry name" value="Acid proteases"/>
    <property type="match status" value="1"/>
</dbReference>
<dbReference type="PROSITE" id="PS51767">
    <property type="entry name" value="PEPTIDASE_A1"/>
    <property type="match status" value="1"/>
</dbReference>
<dbReference type="Gramene" id="EES09418">
    <property type="protein sequence ID" value="EES09418"/>
    <property type="gene ID" value="SORBI_3005G064300"/>
</dbReference>
<sequence length="408" mass="44357">MAGSWKMVVSVLLLLPLLPLISSSSMVFKLGGDVHPTGHFYVTMNIGEPAKPYFLDIDTGSNLTWIKCHATPGPCKTCNKVPHPLYRPKKLVPCADPLCDALHKDLGTTKDCREEPDQCHYQINYADGTTSLGVLLLDKFSLPTGSARNIAFGCGYDQMQGPKKKAPEKVPVDGILGLGRGSVDLVSQLKHSGAVSKNVIGHCLSSKGGGYLFIGEENVPSSHVTWVPMAPTTPEEPNHYSPGQATLHLGRNPIGTKPFKAIFDSGSTYTYLPENLHAQLVSALKASLIKSSLKLVSDTDTRLHLCWKGPKPFKTVHDLPKEFKSLVTLKFDHGVTMTIPPENYLIITGHGNACFGILELPGYDLFVIGGISMQEQLVIHDNEKGRLAWMPSPCDKMPMSKAAIISHI</sequence>
<dbReference type="GO" id="GO:0004190">
    <property type="term" value="F:aspartic-type endopeptidase activity"/>
    <property type="evidence" value="ECO:0007669"/>
    <property type="project" value="UniProtKB-KW"/>
</dbReference>
<dbReference type="InterPro" id="IPR033121">
    <property type="entry name" value="PEPTIDASE_A1"/>
</dbReference>
<keyword evidence="2" id="KW-0645">Protease</keyword>
<dbReference type="Pfam" id="PF14543">
    <property type="entry name" value="TAXi_N"/>
    <property type="match status" value="1"/>
</dbReference>
<keyword evidence="3" id="KW-0064">Aspartyl protease</keyword>
<evidence type="ECO:0000313" key="9">
    <source>
        <dbReference type="Proteomes" id="UP000807115"/>
    </source>
</evidence>
<dbReference type="InterPro" id="IPR032799">
    <property type="entry name" value="TAXi_C"/>
</dbReference>
<comment type="similarity">
    <text evidence="1">Belongs to the peptidase A1 family.</text>
</comment>
<dbReference type="Gene3D" id="2.40.70.10">
    <property type="entry name" value="Acid Proteases"/>
    <property type="match status" value="2"/>
</dbReference>
<dbReference type="InterPro" id="IPR001461">
    <property type="entry name" value="Aspartic_peptidase_A1"/>
</dbReference>
<dbReference type="Pfam" id="PF14541">
    <property type="entry name" value="TAXi_C"/>
    <property type="match status" value="1"/>
</dbReference>
<feature type="active site" evidence="5">
    <location>
        <position position="58"/>
    </location>
</feature>
<comment type="caution">
    <text evidence="8">The sequence shown here is derived from an EMBL/GenBank/DDBJ whole genome shotgun (WGS) entry which is preliminary data.</text>
</comment>
<evidence type="ECO:0000256" key="3">
    <source>
        <dbReference type="ARBA" id="ARBA00022750"/>
    </source>
</evidence>
<evidence type="ECO:0000256" key="4">
    <source>
        <dbReference type="ARBA" id="ARBA00022801"/>
    </source>
</evidence>
<dbReference type="OMA" id="GSWKMVV"/>
<evidence type="ECO:0000256" key="6">
    <source>
        <dbReference type="SAM" id="SignalP"/>
    </source>
</evidence>
<evidence type="ECO:0000256" key="2">
    <source>
        <dbReference type="ARBA" id="ARBA00022670"/>
    </source>
</evidence>
<evidence type="ECO:0000256" key="5">
    <source>
        <dbReference type="PIRSR" id="PIRSR601461-1"/>
    </source>
</evidence>
<dbReference type="InterPro" id="IPR001969">
    <property type="entry name" value="Aspartic_peptidase_AS"/>
</dbReference>
<name>A0A921UFJ2_SORBI</name>
<feature type="signal peptide" evidence="6">
    <location>
        <begin position="1"/>
        <end position="23"/>
    </location>
</feature>
<dbReference type="PANTHER" id="PTHR13683:SF820">
    <property type="entry name" value="PEPTIDASE A1 DOMAIN-CONTAINING PROTEIN"/>
    <property type="match status" value="1"/>
</dbReference>
<evidence type="ECO:0000259" key="7">
    <source>
        <dbReference type="PROSITE" id="PS51767"/>
    </source>
</evidence>
<dbReference type="Proteomes" id="UP000807115">
    <property type="component" value="Chromosome 5"/>
</dbReference>
<gene>
    <name evidence="8" type="ORF">BDA96_05G067100</name>
</gene>
<feature type="chain" id="PRO_5036965565" description="Peptidase A1 domain-containing protein" evidence="6">
    <location>
        <begin position="24"/>
        <end position="408"/>
    </location>
</feature>
<dbReference type="FunFam" id="2.40.70.10:FF:000015">
    <property type="entry name" value="Aspartyl protease family protein"/>
    <property type="match status" value="1"/>
</dbReference>
<evidence type="ECO:0000256" key="1">
    <source>
        <dbReference type="ARBA" id="ARBA00007447"/>
    </source>
</evidence>